<dbReference type="AlphaFoldDB" id="A0A317UPE4"/>
<feature type="compositionally biased region" description="Basic and acidic residues" evidence="1">
    <location>
        <begin position="103"/>
        <end position="129"/>
    </location>
</feature>
<evidence type="ECO:0000256" key="1">
    <source>
        <dbReference type="SAM" id="MobiDB-lite"/>
    </source>
</evidence>
<dbReference type="GeneID" id="37056380"/>
<dbReference type="RefSeq" id="XP_025382319.1">
    <property type="nucleotide sequence ID" value="XM_025534418.1"/>
</dbReference>
<dbReference type="VEuPathDB" id="FungiDB:BO83DRAFT_412591"/>
<feature type="compositionally biased region" description="Polar residues" evidence="1">
    <location>
        <begin position="130"/>
        <end position="139"/>
    </location>
</feature>
<feature type="region of interest" description="Disordered" evidence="1">
    <location>
        <begin position="20"/>
        <end position="50"/>
    </location>
</feature>
<keyword evidence="3" id="KW-1185">Reference proteome</keyword>
<feature type="compositionally biased region" description="Acidic residues" evidence="1">
    <location>
        <begin position="33"/>
        <end position="49"/>
    </location>
</feature>
<gene>
    <name evidence="2" type="ORF">BO83DRAFT_412591</name>
</gene>
<dbReference type="EMBL" id="MSFU01000045">
    <property type="protein sequence ID" value="PWY62417.1"/>
    <property type="molecule type" value="Genomic_DNA"/>
</dbReference>
<protein>
    <submittedName>
        <fullName evidence="2">Uncharacterized protein</fullName>
    </submittedName>
</protein>
<accession>A0A317UPE4</accession>
<dbReference type="Proteomes" id="UP000246171">
    <property type="component" value="Unassembled WGS sequence"/>
</dbReference>
<organism evidence="2 3">
    <name type="scientific">Aspergillus eucalypticola (strain CBS 122712 / IBT 29274)</name>
    <dbReference type="NCBI Taxonomy" id="1448314"/>
    <lineage>
        <taxon>Eukaryota</taxon>
        <taxon>Fungi</taxon>
        <taxon>Dikarya</taxon>
        <taxon>Ascomycota</taxon>
        <taxon>Pezizomycotina</taxon>
        <taxon>Eurotiomycetes</taxon>
        <taxon>Eurotiomycetidae</taxon>
        <taxon>Eurotiales</taxon>
        <taxon>Aspergillaceae</taxon>
        <taxon>Aspergillus</taxon>
        <taxon>Aspergillus subgen. Circumdati</taxon>
    </lineage>
</organism>
<feature type="compositionally biased region" description="Polar residues" evidence="1">
    <location>
        <begin position="84"/>
        <end position="98"/>
    </location>
</feature>
<evidence type="ECO:0000313" key="2">
    <source>
        <dbReference type="EMBL" id="PWY62417.1"/>
    </source>
</evidence>
<feature type="region of interest" description="Disordered" evidence="1">
    <location>
        <begin position="82"/>
        <end position="139"/>
    </location>
</feature>
<sequence>MEGPQSKEYYPSLTKMKKKLMKGYSSHPSFERECDEDEDDEDDRDDDDPKEFRSMLETLLSMERRGECEGEIWSEKEGIFIPENHQSSESRSSFTVQCLQRKPWNEGSDRSGDSERSRNVNGGKSERVDATNTIPRSLS</sequence>
<evidence type="ECO:0000313" key="3">
    <source>
        <dbReference type="Proteomes" id="UP000246171"/>
    </source>
</evidence>
<name>A0A317UPE4_ASPEC</name>
<proteinExistence type="predicted"/>
<comment type="caution">
    <text evidence="2">The sequence shown here is derived from an EMBL/GenBank/DDBJ whole genome shotgun (WGS) entry which is preliminary data.</text>
</comment>
<reference evidence="2" key="1">
    <citation type="submission" date="2016-12" db="EMBL/GenBank/DDBJ databases">
        <title>The genomes of Aspergillus section Nigri reveals drivers in fungal speciation.</title>
        <authorList>
            <consortium name="DOE Joint Genome Institute"/>
            <person name="Vesth T.C."/>
            <person name="Nybo J."/>
            <person name="Theobald S."/>
            <person name="Brandl J."/>
            <person name="Frisvad J.C."/>
            <person name="Nielsen K.F."/>
            <person name="Lyhne E.K."/>
            <person name="Kogle M.E."/>
            <person name="Kuo A."/>
            <person name="Riley R."/>
            <person name="Clum A."/>
            <person name="Nolan M."/>
            <person name="Lipzen A."/>
            <person name="Salamov A."/>
            <person name="Henrissat B."/>
            <person name="Wiebenga A."/>
            <person name="De vries R.P."/>
            <person name="Grigoriev I.V."/>
            <person name="Mortensen U.H."/>
            <person name="Andersen M.R."/>
            <person name="Baker S.E."/>
        </authorList>
    </citation>
    <scope>NUCLEOTIDE SEQUENCE</scope>
    <source>
        <strain evidence="2">CBS 122712</strain>
    </source>
</reference>